<dbReference type="Proteomes" id="UP000197528">
    <property type="component" value="Unassembled WGS sequence"/>
</dbReference>
<dbReference type="InterPro" id="IPR000120">
    <property type="entry name" value="Amidase"/>
</dbReference>
<protein>
    <submittedName>
        <fullName evidence="2">Amidase</fullName>
    </submittedName>
</protein>
<organism evidence="2 3">
    <name type="scientific">Polynucleobacter campilacus</name>
    <dbReference type="NCBI Taxonomy" id="1743163"/>
    <lineage>
        <taxon>Bacteria</taxon>
        <taxon>Pseudomonadati</taxon>
        <taxon>Pseudomonadota</taxon>
        <taxon>Betaproteobacteria</taxon>
        <taxon>Burkholderiales</taxon>
        <taxon>Burkholderiaceae</taxon>
        <taxon>Polynucleobacter</taxon>
    </lineage>
</organism>
<comment type="caution">
    <text evidence="2">The sequence shown here is derived from an EMBL/GenBank/DDBJ whole genome shotgun (WGS) entry which is preliminary data.</text>
</comment>
<keyword evidence="3" id="KW-1185">Reference proteome</keyword>
<dbReference type="PANTHER" id="PTHR11895">
    <property type="entry name" value="TRANSAMIDASE"/>
    <property type="match status" value="1"/>
</dbReference>
<dbReference type="GO" id="GO:0003824">
    <property type="term" value="F:catalytic activity"/>
    <property type="evidence" value="ECO:0007669"/>
    <property type="project" value="InterPro"/>
</dbReference>
<sequence length="474" mass="51468">MSHDDLCFLSATELAKLIRLKKISSQQVIRAHLDQIERLNPTLNAIVTLTADAAMEQAVTADQKIAANESVGILHGLPVAHKDLFLTRGVRTTFGSLAYQDFVPDVDSLPVERLKKAGAISLGKTNTPEFGAGSQTFNAVFGSTPNPYDLSKTCGGSSGGGAVALASGMIALADGTDLGGSLRNPASFCNLVGIRPSVGRVPSWPESLGWQTMSVSGPMARSVQDLALAMAAMSGPDDRSPISLEAPGEIFLNPLARSFKGCKVAFSANLGGLPVEPEVARVVESSRAVFQEIGCEVINDEPNIAEADEIFMLWRAWRTELRITPLLKEHREQIKDTVIWNAEQGLPITGPQLARAEAKRTELYHRMREFFQKYDFLILPVSQVTPFSIEEEYPAQVNGVKMNTYIDWQKTCYLISALGNPAISVPAGFTDNGLPVGIQIVGRHRDDFGILQLAHAFEQKTLFAQRKPPICKPL</sequence>
<proteinExistence type="predicted"/>
<dbReference type="Gene3D" id="3.90.1300.10">
    <property type="entry name" value="Amidase signature (AS) domain"/>
    <property type="match status" value="1"/>
</dbReference>
<reference evidence="2 3" key="1">
    <citation type="submission" date="2017-05" db="EMBL/GenBank/DDBJ databases">
        <title>Genome of Polynucleobacter sp. MWH-Feld-100.</title>
        <authorList>
            <person name="Hahn M.W."/>
        </authorList>
    </citation>
    <scope>NUCLEOTIDE SEQUENCE [LARGE SCALE GENOMIC DNA]</scope>
    <source>
        <strain evidence="2 3">MWH-Feld-100</strain>
    </source>
</reference>
<dbReference type="PROSITE" id="PS00571">
    <property type="entry name" value="AMIDASES"/>
    <property type="match status" value="1"/>
</dbReference>
<name>A0A254PQX0_9BURK</name>
<dbReference type="InterPro" id="IPR020556">
    <property type="entry name" value="Amidase_CS"/>
</dbReference>
<dbReference type="PANTHER" id="PTHR11895:SF76">
    <property type="entry name" value="INDOLEACETAMIDE HYDROLASE"/>
    <property type="match status" value="1"/>
</dbReference>
<dbReference type="Pfam" id="PF01425">
    <property type="entry name" value="Amidase"/>
    <property type="match status" value="1"/>
</dbReference>
<dbReference type="SUPFAM" id="SSF75304">
    <property type="entry name" value="Amidase signature (AS) enzymes"/>
    <property type="match status" value="1"/>
</dbReference>
<evidence type="ECO:0000313" key="3">
    <source>
        <dbReference type="Proteomes" id="UP000197528"/>
    </source>
</evidence>
<dbReference type="OrthoDB" id="8576090at2"/>
<dbReference type="AlphaFoldDB" id="A0A254PQX0"/>
<gene>
    <name evidence="2" type="ORF">CBI31_09535</name>
</gene>
<dbReference type="RefSeq" id="WP_088526167.1">
    <property type="nucleotide sequence ID" value="NZ_NGUP01000005.1"/>
</dbReference>
<dbReference type="InterPro" id="IPR036928">
    <property type="entry name" value="AS_sf"/>
</dbReference>
<dbReference type="EMBL" id="NGUP01000005">
    <property type="protein sequence ID" value="OWS68945.1"/>
    <property type="molecule type" value="Genomic_DNA"/>
</dbReference>
<dbReference type="NCBIfam" id="NF005686">
    <property type="entry name" value="PRK07486.1"/>
    <property type="match status" value="1"/>
</dbReference>
<evidence type="ECO:0000259" key="1">
    <source>
        <dbReference type="Pfam" id="PF01425"/>
    </source>
</evidence>
<dbReference type="InterPro" id="IPR023631">
    <property type="entry name" value="Amidase_dom"/>
</dbReference>
<feature type="domain" description="Amidase" evidence="1">
    <location>
        <begin position="28"/>
        <end position="450"/>
    </location>
</feature>
<evidence type="ECO:0000313" key="2">
    <source>
        <dbReference type="EMBL" id="OWS68945.1"/>
    </source>
</evidence>
<accession>A0A254PQX0</accession>